<organism evidence="2 3">
    <name type="scientific">Archangium minus</name>
    <dbReference type="NCBI Taxonomy" id="83450"/>
    <lineage>
        <taxon>Bacteria</taxon>
        <taxon>Pseudomonadati</taxon>
        <taxon>Myxococcota</taxon>
        <taxon>Myxococcia</taxon>
        <taxon>Myxococcales</taxon>
        <taxon>Cystobacterineae</taxon>
        <taxon>Archangiaceae</taxon>
        <taxon>Archangium</taxon>
    </lineage>
</organism>
<accession>A0ABY9X3M1</accession>
<feature type="transmembrane region" description="Helical" evidence="1">
    <location>
        <begin position="12"/>
        <end position="37"/>
    </location>
</feature>
<keyword evidence="1" id="KW-0472">Membrane</keyword>
<reference evidence="2 3" key="1">
    <citation type="submission" date="2019-08" db="EMBL/GenBank/DDBJ databases">
        <title>Archangium and Cystobacter genomes.</title>
        <authorList>
            <person name="Chen I.-C.K."/>
            <person name="Wielgoss S."/>
        </authorList>
    </citation>
    <scope>NUCLEOTIDE SEQUENCE [LARGE SCALE GENOMIC DNA]</scope>
    <source>
        <strain evidence="2 3">Cbm 6</strain>
    </source>
</reference>
<keyword evidence="3" id="KW-1185">Reference proteome</keyword>
<feature type="transmembrane region" description="Helical" evidence="1">
    <location>
        <begin position="73"/>
        <end position="90"/>
    </location>
</feature>
<dbReference type="EMBL" id="CP043494">
    <property type="protein sequence ID" value="WNG49975.1"/>
    <property type="molecule type" value="Genomic_DNA"/>
</dbReference>
<dbReference type="RefSeq" id="WP_395808514.1">
    <property type="nucleotide sequence ID" value="NZ_CP043494.1"/>
</dbReference>
<sequence>MQHEGTDTKGRVALAGVTRAALLGLSGGLLLGGLFLLGVGLKTRFSSADCTGLSEIECSFAQEAALEMSRMQTISGAALLSLAIAVVVLLRSKVRPASH</sequence>
<evidence type="ECO:0000313" key="2">
    <source>
        <dbReference type="EMBL" id="WNG49975.1"/>
    </source>
</evidence>
<keyword evidence="1" id="KW-1133">Transmembrane helix</keyword>
<dbReference type="Proteomes" id="UP001611383">
    <property type="component" value="Chromosome"/>
</dbReference>
<keyword evidence="1" id="KW-0812">Transmembrane</keyword>
<name>A0ABY9X3M1_9BACT</name>
<gene>
    <name evidence="2" type="ORF">F0U60_42025</name>
</gene>
<proteinExistence type="predicted"/>
<evidence type="ECO:0000313" key="3">
    <source>
        <dbReference type="Proteomes" id="UP001611383"/>
    </source>
</evidence>
<evidence type="ECO:0000256" key="1">
    <source>
        <dbReference type="SAM" id="Phobius"/>
    </source>
</evidence>
<protein>
    <submittedName>
        <fullName evidence="2">Uncharacterized protein</fullName>
    </submittedName>
</protein>